<keyword evidence="2" id="KW-1185">Reference proteome</keyword>
<comment type="caution">
    <text evidence="1">The sequence shown here is derived from an EMBL/GenBank/DDBJ whole genome shotgun (WGS) entry which is preliminary data.</text>
</comment>
<protein>
    <submittedName>
        <fullName evidence="1">Uncharacterized protein</fullName>
    </submittedName>
</protein>
<evidence type="ECO:0000313" key="2">
    <source>
        <dbReference type="Proteomes" id="UP000709295"/>
    </source>
</evidence>
<dbReference type="EMBL" id="JAENGY010000034">
    <property type="protein sequence ID" value="KAG6976307.1"/>
    <property type="molecule type" value="Genomic_DNA"/>
</dbReference>
<name>A0A8J5MIY4_9STRA</name>
<evidence type="ECO:0000313" key="1">
    <source>
        <dbReference type="EMBL" id="KAG6976307.1"/>
    </source>
</evidence>
<proteinExistence type="predicted"/>
<dbReference type="Proteomes" id="UP000709295">
    <property type="component" value="Unassembled WGS sequence"/>
</dbReference>
<accession>A0A8J5MIY4</accession>
<dbReference type="AlphaFoldDB" id="A0A8J5MIY4"/>
<reference evidence="1" key="1">
    <citation type="submission" date="2021-01" db="EMBL/GenBank/DDBJ databases">
        <title>Phytophthora aleatoria, a newly-described species from Pinus radiata is distinct from Phytophthora cactorum isolates based on comparative genomics.</title>
        <authorList>
            <person name="Mcdougal R."/>
            <person name="Panda P."/>
            <person name="Williams N."/>
            <person name="Studholme D.J."/>
        </authorList>
    </citation>
    <scope>NUCLEOTIDE SEQUENCE</scope>
    <source>
        <strain evidence="1">NZFS 4037</strain>
    </source>
</reference>
<organism evidence="1 2">
    <name type="scientific">Phytophthora aleatoria</name>
    <dbReference type="NCBI Taxonomy" id="2496075"/>
    <lineage>
        <taxon>Eukaryota</taxon>
        <taxon>Sar</taxon>
        <taxon>Stramenopiles</taxon>
        <taxon>Oomycota</taxon>
        <taxon>Peronosporomycetes</taxon>
        <taxon>Peronosporales</taxon>
        <taxon>Peronosporaceae</taxon>
        <taxon>Phytophthora</taxon>
    </lineage>
</organism>
<sequence length="82" mass="9144">METDRQTVAICTICADFIRSQSAVEIARRGLQEIYATFKEKEPPYAGSCRIMQETSRAATTSMTCSAALPWQLIAIREQADL</sequence>
<gene>
    <name evidence="1" type="ORF">JG688_00001485</name>
</gene>